<dbReference type="Proteomes" id="UP000538196">
    <property type="component" value="Unassembled WGS sequence"/>
</dbReference>
<dbReference type="PANTHER" id="PTHR12110:SF41">
    <property type="entry name" value="INOSOSE DEHYDRATASE"/>
    <property type="match status" value="1"/>
</dbReference>
<dbReference type="Gene3D" id="3.20.20.150">
    <property type="entry name" value="Divalent-metal-dependent TIM barrel enzymes"/>
    <property type="match status" value="1"/>
</dbReference>
<feature type="domain" description="Xylose isomerase-like TIM barrel" evidence="2">
    <location>
        <begin position="70"/>
        <end position="212"/>
    </location>
</feature>
<dbReference type="EMBL" id="JACHVP010000001">
    <property type="protein sequence ID" value="MBB2965344.1"/>
    <property type="molecule type" value="Genomic_DNA"/>
</dbReference>
<keyword evidence="1" id="KW-0119">Carbohydrate metabolism</keyword>
<evidence type="ECO:0000313" key="4">
    <source>
        <dbReference type="Proteomes" id="UP000538196"/>
    </source>
</evidence>
<keyword evidence="3" id="KW-0413">Isomerase</keyword>
<comment type="caution">
    <text evidence="3">The sequence shown here is derived from an EMBL/GenBank/DDBJ whole genome shotgun (WGS) entry which is preliminary data.</text>
</comment>
<protein>
    <submittedName>
        <fullName evidence="3">Sugar phosphate isomerase/epimerase</fullName>
    </submittedName>
</protein>
<keyword evidence="4" id="KW-1185">Reference proteome</keyword>
<evidence type="ECO:0000259" key="2">
    <source>
        <dbReference type="Pfam" id="PF01261"/>
    </source>
</evidence>
<dbReference type="PANTHER" id="PTHR12110">
    <property type="entry name" value="HYDROXYPYRUVATE ISOMERASE"/>
    <property type="match status" value="1"/>
</dbReference>
<dbReference type="AlphaFoldDB" id="A0A7W4US88"/>
<organism evidence="3 4">
    <name type="scientific">Leifsonia aquatica</name>
    <name type="common">Corynebacterium aquaticum</name>
    <dbReference type="NCBI Taxonomy" id="144185"/>
    <lineage>
        <taxon>Bacteria</taxon>
        <taxon>Bacillati</taxon>
        <taxon>Actinomycetota</taxon>
        <taxon>Actinomycetes</taxon>
        <taxon>Micrococcales</taxon>
        <taxon>Microbacteriaceae</taxon>
        <taxon>Leifsonia</taxon>
    </lineage>
</organism>
<evidence type="ECO:0000313" key="3">
    <source>
        <dbReference type="EMBL" id="MBB2965344.1"/>
    </source>
</evidence>
<evidence type="ECO:0000256" key="1">
    <source>
        <dbReference type="ARBA" id="ARBA00023277"/>
    </source>
</evidence>
<dbReference type="GO" id="GO:0016853">
    <property type="term" value="F:isomerase activity"/>
    <property type="evidence" value="ECO:0007669"/>
    <property type="project" value="UniProtKB-KW"/>
</dbReference>
<dbReference type="SUPFAM" id="SSF51658">
    <property type="entry name" value="Xylose isomerase-like"/>
    <property type="match status" value="1"/>
</dbReference>
<reference evidence="3 4" key="1">
    <citation type="submission" date="2020-08" db="EMBL/GenBank/DDBJ databases">
        <title>Sequencing the genomes of 1000 actinobacteria strains.</title>
        <authorList>
            <person name="Klenk H.-P."/>
        </authorList>
    </citation>
    <scope>NUCLEOTIDE SEQUENCE [LARGE SCALE GENOMIC DNA]</scope>
    <source>
        <strain evidence="3 4">DSM 20146</strain>
    </source>
</reference>
<dbReference type="Pfam" id="PF01261">
    <property type="entry name" value="AP_endonuc_2"/>
    <property type="match status" value="1"/>
</dbReference>
<sequence>MSPSPLSVQLYSIREALAEDLPGALARVRAIGFELVEAYDFATWPGLGDAIAAAGLAVPTAHNLVLGRDQEQIFRAAAEIGVATVIDPYVPEDRWTTEEEVAAVAAEFRAAAAVAREHGVALAYHNHAHEIRARIGGRTALEVFADHVGDEVAIELDTYWVAVGGIDPVALLNTLGDRVTAIHVKDGPATDAEIDQVAVGSGSLPIAEILAAAPNALHVVEVDDSRSDRFQVIADSYAFLTEKVSA</sequence>
<dbReference type="InterPro" id="IPR050312">
    <property type="entry name" value="IolE/XylAMocC-like"/>
</dbReference>
<dbReference type="InterPro" id="IPR013022">
    <property type="entry name" value="Xyl_isomerase-like_TIM-brl"/>
</dbReference>
<proteinExistence type="predicted"/>
<dbReference type="InterPro" id="IPR036237">
    <property type="entry name" value="Xyl_isomerase-like_sf"/>
</dbReference>
<name>A0A7W4US88_LEIAQ</name>
<accession>A0A7W4US88</accession>
<dbReference type="RefSeq" id="WP_021764087.1">
    <property type="nucleotide sequence ID" value="NZ_JACHVP010000001.1"/>
</dbReference>
<gene>
    <name evidence="3" type="ORF">FHX33_000076</name>
</gene>